<dbReference type="Gene3D" id="2.120.10.80">
    <property type="entry name" value="Kelch-type beta propeller"/>
    <property type="match status" value="2"/>
</dbReference>
<dbReference type="Pfam" id="PF24981">
    <property type="entry name" value="Beta-prop_ATRN-LZTR1"/>
    <property type="match status" value="1"/>
</dbReference>
<evidence type="ECO:0000256" key="1">
    <source>
        <dbReference type="ARBA" id="ARBA00022441"/>
    </source>
</evidence>
<feature type="region of interest" description="Disordered" evidence="3">
    <location>
        <begin position="274"/>
        <end position="293"/>
    </location>
</feature>
<keyword evidence="1" id="KW-0880">Kelch repeat</keyword>
<dbReference type="SUPFAM" id="SSF117281">
    <property type="entry name" value="Kelch motif"/>
    <property type="match status" value="2"/>
</dbReference>
<gene>
    <name evidence="5" type="primary">nanM_1</name>
    <name evidence="5" type="ORF">ENSA7_34970</name>
</gene>
<evidence type="ECO:0000259" key="4">
    <source>
        <dbReference type="Pfam" id="PF24981"/>
    </source>
</evidence>
<dbReference type="EMBL" id="PVNL01000066">
    <property type="protein sequence ID" value="PRQ06837.1"/>
    <property type="molecule type" value="Genomic_DNA"/>
</dbReference>
<dbReference type="InterPro" id="IPR015915">
    <property type="entry name" value="Kelch-typ_b-propeller"/>
</dbReference>
<comment type="caution">
    <text evidence="5">The sequence shown here is derived from an EMBL/GenBank/DDBJ whole genome shotgun (WGS) entry which is preliminary data.</text>
</comment>
<evidence type="ECO:0000313" key="6">
    <source>
        <dbReference type="Proteomes" id="UP000238823"/>
    </source>
</evidence>
<feature type="compositionally biased region" description="Polar residues" evidence="3">
    <location>
        <begin position="173"/>
        <end position="185"/>
    </location>
</feature>
<dbReference type="EC" id="5.1.3.24" evidence="5"/>
<dbReference type="Proteomes" id="UP000238823">
    <property type="component" value="Unassembled WGS sequence"/>
</dbReference>
<organism evidence="5 6">
    <name type="scientific">Enhygromyxa salina</name>
    <dbReference type="NCBI Taxonomy" id="215803"/>
    <lineage>
        <taxon>Bacteria</taxon>
        <taxon>Pseudomonadati</taxon>
        <taxon>Myxococcota</taxon>
        <taxon>Polyangia</taxon>
        <taxon>Nannocystales</taxon>
        <taxon>Nannocystaceae</taxon>
        <taxon>Enhygromyxa</taxon>
    </lineage>
</organism>
<keyword evidence="5" id="KW-0413">Isomerase</keyword>
<name>A0A2S9YP25_9BACT</name>
<dbReference type="AlphaFoldDB" id="A0A2S9YP25"/>
<protein>
    <submittedName>
        <fullName evidence="5">N-acetylneuraminate epimerase</fullName>
        <ecNumber evidence="5">5.1.3.24</ecNumber>
    </submittedName>
</protein>
<dbReference type="InterPro" id="IPR056737">
    <property type="entry name" value="Beta-prop_ATRN-MKLN-like"/>
</dbReference>
<feature type="region of interest" description="Disordered" evidence="3">
    <location>
        <begin position="171"/>
        <end position="190"/>
    </location>
</feature>
<sequence length="471" mass="50722">MAANEIATAHEVEAGTRGLRRNAQLIGMSALSLASCGSDNAMSEPGARVDATPIVAEREPVEVAPRPRVRPEGWAAVSTVGAPRGREDHTAIWTGSEMIVWGGEVRGSGVIEPLNTGARYSPATDTWSVMTQVGAPDPRDDHAVVWTGTQMIVWGGNQADETTELLASGGRYNPTTDSWTPTASGPLSPRDDATAVWTGTEMIIWGGRTLYRQHEGSGARYNPTTDTWNGVSMVGAPQAREDHSAVWTGTQMIVWGGWSGADDHRQHFRDGARYDPSADSWRPMSAHGAPEPREDHTVVWTGTQMLVWGGAVHEYTPGKMRSEKAVEEAVGEAVETVHADDAARSKAESAGLASDDGPKDKLVQLSSGALYNPATDTWRRMSSTGAPARREDHVALWTGTELIVWGGRKGKKQLADGAIYDPETDEWRPMAASGPEPSARWNHAAVFAEDQMIIWGGFGQDYEVGGARYTP</sequence>
<reference evidence="5 6" key="1">
    <citation type="submission" date="2018-03" db="EMBL/GenBank/DDBJ databases">
        <title>Draft Genome Sequences of the Obligatory Marine Myxobacteria Enhygromyxa salina SWB007.</title>
        <authorList>
            <person name="Poehlein A."/>
            <person name="Moghaddam J.A."/>
            <person name="Harms H."/>
            <person name="Alanjari M."/>
            <person name="Koenig G.M."/>
            <person name="Daniel R."/>
            <person name="Schaeberle T.F."/>
        </authorList>
    </citation>
    <scope>NUCLEOTIDE SEQUENCE [LARGE SCALE GENOMIC DNA]</scope>
    <source>
        <strain evidence="5 6">SWB007</strain>
    </source>
</reference>
<proteinExistence type="predicted"/>
<dbReference type="OrthoDB" id="3420153at2"/>
<accession>A0A2S9YP25</accession>
<dbReference type="PANTHER" id="PTHR46093">
    <property type="entry name" value="ACYL-COA-BINDING DOMAIN-CONTAINING PROTEIN 5"/>
    <property type="match status" value="1"/>
</dbReference>
<evidence type="ECO:0000313" key="5">
    <source>
        <dbReference type="EMBL" id="PRQ06837.1"/>
    </source>
</evidence>
<dbReference type="PANTHER" id="PTHR46093:SF18">
    <property type="entry name" value="FIBRONECTIN TYPE-III DOMAIN-CONTAINING PROTEIN"/>
    <property type="match status" value="1"/>
</dbReference>
<keyword evidence="2" id="KW-0677">Repeat</keyword>
<feature type="region of interest" description="Disordered" evidence="3">
    <location>
        <begin position="340"/>
        <end position="360"/>
    </location>
</feature>
<dbReference type="GO" id="GO:0016853">
    <property type="term" value="F:isomerase activity"/>
    <property type="evidence" value="ECO:0007669"/>
    <property type="project" value="UniProtKB-KW"/>
</dbReference>
<feature type="domain" description="Attractin/MKLN-like beta-propeller" evidence="4">
    <location>
        <begin position="118"/>
        <end position="319"/>
    </location>
</feature>
<dbReference type="Pfam" id="PF24681">
    <property type="entry name" value="Kelch_KLHDC2_KLHL20_DRC7"/>
    <property type="match status" value="1"/>
</dbReference>
<dbReference type="InterPro" id="IPR006652">
    <property type="entry name" value="Kelch_1"/>
</dbReference>
<dbReference type="SMART" id="SM00612">
    <property type="entry name" value="Kelch"/>
    <property type="match status" value="2"/>
</dbReference>
<evidence type="ECO:0000256" key="3">
    <source>
        <dbReference type="SAM" id="MobiDB-lite"/>
    </source>
</evidence>
<evidence type="ECO:0000256" key="2">
    <source>
        <dbReference type="ARBA" id="ARBA00022737"/>
    </source>
</evidence>